<dbReference type="InterPro" id="IPR037523">
    <property type="entry name" value="VOC_core"/>
</dbReference>
<reference evidence="2 3" key="1">
    <citation type="journal article" date="2008" name="Appl. Environ. Microbiol.">
        <title>Genomic insights into Mn(II) oxidation by the marine alphaproteobacterium Aurantimonas sp. strain SI85-9A1.</title>
        <authorList>
            <person name="Dick G.J."/>
            <person name="Podell S."/>
            <person name="Johnson H.A."/>
            <person name="Rivera-Espinoza Y."/>
            <person name="Bernier-Latmani R."/>
            <person name="McCarthy J.K."/>
            <person name="Torpey J.W."/>
            <person name="Clement B.G."/>
            <person name="Gaasterland T."/>
            <person name="Tebo B.M."/>
        </authorList>
    </citation>
    <scope>NUCLEOTIDE SEQUENCE [LARGE SCALE GENOMIC DNA]</scope>
    <source>
        <strain evidence="2 3">SI85-9A1</strain>
    </source>
</reference>
<name>Q1YF96_AURMS</name>
<dbReference type="InterPro" id="IPR029068">
    <property type="entry name" value="Glyas_Bleomycin-R_OHBP_Dase"/>
</dbReference>
<proteinExistence type="predicted"/>
<comment type="caution">
    <text evidence="2">The sequence shown here is derived from an EMBL/GenBank/DDBJ whole genome shotgun (WGS) entry which is preliminary data.</text>
</comment>
<dbReference type="HOGENOM" id="CLU_046006_11_1_5"/>
<dbReference type="PROSITE" id="PS51819">
    <property type="entry name" value="VOC"/>
    <property type="match status" value="1"/>
</dbReference>
<dbReference type="PANTHER" id="PTHR34109:SF1">
    <property type="entry name" value="VOC DOMAIN-CONTAINING PROTEIN"/>
    <property type="match status" value="1"/>
</dbReference>
<dbReference type="Proteomes" id="UP000000321">
    <property type="component" value="Unassembled WGS sequence"/>
</dbReference>
<feature type="domain" description="VOC" evidence="1">
    <location>
        <begin position="3"/>
        <end position="129"/>
    </location>
</feature>
<evidence type="ECO:0000313" key="2">
    <source>
        <dbReference type="EMBL" id="EAS49077.1"/>
    </source>
</evidence>
<dbReference type="RefSeq" id="WP_009211098.1">
    <property type="nucleotide sequence ID" value="NZ_BBWP01000005.1"/>
</dbReference>
<dbReference type="Gene3D" id="3.30.720.110">
    <property type="match status" value="1"/>
</dbReference>
<dbReference type="BioCyc" id="AURANTIMONAS:SI859A1_03285-MONOMER"/>
<dbReference type="Pfam" id="PF00903">
    <property type="entry name" value="Glyoxalase"/>
    <property type="match status" value="1"/>
</dbReference>
<accession>Q1YF96</accession>
<gene>
    <name evidence="2" type="ORF">SI859A1_03285</name>
</gene>
<keyword evidence="3" id="KW-1185">Reference proteome</keyword>
<dbReference type="PANTHER" id="PTHR34109">
    <property type="entry name" value="BNAUNNG04460D PROTEIN-RELATED"/>
    <property type="match status" value="1"/>
</dbReference>
<dbReference type="AlphaFoldDB" id="Q1YF96"/>
<dbReference type="InterPro" id="IPR004360">
    <property type="entry name" value="Glyas_Fos-R_dOase_dom"/>
</dbReference>
<protein>
    <submittedName>
        <fullName evidence="2">Putative glyoxalase/bleomycin resistance protein</fullName>
    </submittedName>
</protein>
<sequence length="136" mass="15088">MPSTVIPTIRYENCRKMITWLCDTLGFSRHAVHEDTNGSILHAELVHGDGMVMVGDARDDDFGALQVPARSDAAVTQSPYLVVRDIDHLYEAVQAAGATIVADLQEKSYGSKEFACRDPEGQLWNFGTYDPWRTGQ</sequence>
<dbReference type="Gene3D" id="3.30.720.120">
    <property type="match status" value="1"/>
</dbReference>
<organism evidence="2 3">
    <name type="scientific">Aurantimonas manganoxydans (strain ATCC BAA-1229 / DSM 21871 / SI85-9A1)</name>
    <dbReference type="NCBI Taxonomy" id="287752"/>
    <lineage>
        <taxon>Bacteria</taxon>
        <taxon>Pseudomonadati</taxon>
        <taxon>Pseudomonadota</taxon>
        <taxon>Alphaproteobacteria</taxon>
        <taxon>Hyphomicrobiales</taxon>
        <taxon>Aurantimonadaceae</taxon>
        <taxon>Aurantimonas</taxon>
    </lineage>
</organism>
<dbReference type="SUPFAM" id="SSF54593">
    <property type="entry name" value="Glyoxalase/Bleomycin resistance protein/Dihydroxybiphenyl dioxygenase"/>
    <property type="match status" value="1"/>
</dbReference>
<evidence type="ECO:0000313" key="3">
    <source>
        <dbReference type="Proteomes" id="UP000000321"/>
    </source>
</evidence>
<evidence type="ECO:0000259" key="1">
    <source>
        <dbReference type="PROSITE" id="PS51819"/>
    </source>
</evidence>
<dbReference type="EMBL" id="AAPJ01000006">
    <property type="protein sequence ID" value="EAS49077.1"/>
    <property type="molecule type" value="Genomic_DNA"/>
</dbReference>
<dbReference type="OrthoDB" id="9806868at2"/>